<keyword evidence="7" id="KW-0479">Metal-binding</keyword>
<dbReference type="EMBL" id="MFAR01000025">
    <property type="protein sequence ID" value="OGD84811.1"/>
    <property type="molecule type" value="Genomic_DNA"/>
</dbReference>
<evidence type="ECO:0008006" key="11">
    <source>
        <dbReference type="Google" id="ProtNLM"/>
    </source>
</evidence>
<feature type="transmembrane region" description="Helical" evidence="8">
    <location>
        <begin position="51"/>
        <end position="70"/>
    </location>
</feature>
<comment type="subcellular location">
    <subcellularLocation>
        <location evidence="1">Cell membrane</location>
        <topology evidence="1">Multi-pass membrane protein</topology>
    </subcellularLocation>
</comment>
<keyword evidence="5 8" id="KW-1133">Transmembrane helix</keyword>
<feature type="transmembrane region" description="Helical" evidence="8">
    <location>
        <begin position="294"/>
        <end position="312"/>
    </location>
</feature>
<dbReference type="GO" id="GO:0044038">
    <property type="term" value="P:cell wall macromolecule biosynthetic process"/>
    <property type="evidence" value="ECO:0007669"/>
    <property type="project" value="TreeGrafter"/>
</dbReference>
<feature type="transmembrane region" description="Helical" evidence="8">
    <location>
        <begin position="136"/>
        <end position="156"/>
    </location>
</feature>
<dbReference type="AlphaFoldDB" id="A0A1F5FYY0"/>
<feature type="transmembrane region" description="Helical" evidence="8">
    <location>
        <begin position="76"/>
        <end position="93"/>
    </location>
</feature>
<dbReference type="GO" id="GO:0071555">
    <property type="term" value="P:cell wall organization"/>
    <property type="evidence" value="ECO:0007669"/>
    <property type="project" value="TreeGrafter"/>
</dbReference>
<sequence length="349" mass="37502">MMASLVYVPFLLAFVVSVAITYLTILAYRGLGIVDRSTKQEHPKHIHTKPVPRGGGIPIFAAILITTLMLGTIDQHMAGIFVGAFILMGLGILDDIMDLSPYVRLIMGIVAAVAVVWAGIGISFVSNPFGGGLIVFNNWLVADILAILWIVWTMNFVNMGAKGLDGQLPGVVIIAAVIMGIMSFRFANDVTTWPSAFLAFAVAGAYAGLLVFNIYPQKIMPGWGGGAQAGFFLAVLSMLSGSKLATALIVLGVPLMDVVYAIIRRIRAGKSPVWGDALHLHHQLLKLGWSKRQVALFYWLVTAGLGLIALQLNSQMKAYTILLIAVAVGGVLLWINLYISQKQSESHSG</sequence>
<dbReference type="PANTHER" id="PTHR22926">
    <property type="entry name" value="PHOSPHO-N-ACETYLMURAMOYL-PENTAPEPTIDE-TRANSFERASE"/>
    <property type="match status" value="1"/>
</dbReference>
<evidence type="ECO:0000256" key="5">
    <source>
        <dbReference type="ARBA" id="ARBA00022989"/>
    </source>
</evidence>
<evidence type="ECO:0000256" key="4">
    <source>
        <dbReference type="ARBA" id="ARBA00022692"/>
    </source>
</evidence>
<evidence type="ECO:0000256" key="8">
    <source>
        <dbReference type="SAM" id="Phobius"/>
    </source>
</evidence>
<evidence type="ECO:0000313" key="9">
    <source>
        <dbReference type="EMBL" id="OGD84811.1"/>
    </source>
</evidence>
<feature type="transmembrane region" description="Helical" evidence="8">
    <location>
        <begin position="105"/>
        <end position="124"/>
    </location>
</feature>
<dbReference type="PANTHER" id="PTHR22926:SF3">
    <property type="entry name" value="UNDECAPRENYL-PHOSPHATE ALPHA-N-ACETYLGLUCOSAMINYL 1-PHOSPHATE TRANSFERASE"/>
    <property type="match status" value="1"/>
</dbReference>
<keyword evidence="7" id="KW-0460">Magnesium</keyword>
<comment type="cofactor">
    <cofactor evidence="7">
        <name>Mg(2+)</name>
        <dbReference type="ChEBI" id="CHEBI:18420"/>
    </cofactor>
</comment>
<keyword evidence="2" id="KW-1003">Cell membrane</keyword>
<keyword evidence="6 8" id="KW-0472">Membrane</keyword>
<dbReference type="GO" id="GO:0005886">
    <property type="term" value="C:plasma membrane"/>
    <property type="evidence" value="ECO:0007669"/>
    <property type="project" value="UniProtKB-SubCell"/>
</dbReference>
<evidence type="ECO:0000313" key="10">
    <source>
        <dbReference type="Proteomes" id="UP000177921"/>
    </source>
</evidence>
<dbReference type="InterPro" id="IPR000715">
    <property type="entry name" value="Glycosyl_transferase_4"/>
</dbReference>
<feature type="transmembrane region" description="Helical" evidence="8">
    <location>
        <begin position="193"/>
        <end position="215"/>
    </location>
</feature>
<keyword evidence="3" id="KW-0808">Transferase</keyword>
<feature type="binding site" evidence="7">
    <location>
        <position position="158"/>
    </location>
    <ligand>
        <name>Mg(2+)</name>
        <dbReference type="ChEBI" id="CHEBI:18420"/>
    </ligand>
</feature>
<dbReference type="CDD" id="cd06853">
    <property type="entry name" value="GT_WecA_like"/>
    <property type="match status" value="1"/>
</dbReference>
<accession>A0A1F5FYY0</accession>
<evidence type="ECO:0000256" key="2">
    <source>
        <dbReference type="ARBA" id="ARBA00022475"/>
    </source>
</evidence>
<comment type="caution">
    <text evidence="9">The sequence shown here is derived from an EMBL/GenBank/DDBJ whole genome shotgun (WGS) entry which is preliminary data.</text>
</comment>
<organism evidence="9 10">
    <name type="scientific">Candidatus Collierbacteria bacterium RIFOXYD1_FULL_46_26</name>
    <dbReference type="NCBI Taxonomy" id="1817732"/>
    <lineage>
        <taxon>Bacteria</taxon>
        <taxon>Candidatus Collieribacteriota</taxon>
    </lineage>
</organism>
<protein>
    <recommendedName>
        <fullName evidence="11">Undecaprenyl-phosphate alpha-N-acetylglucosaminyl 1-phosphate transferase</fullName>
    </recommendedName>
</protein>
<reference evidence="9 10" key="1">
    <citation type="journal article" date="2016" name="Nat. Commun.">
        <title>Thousands of microbial genomes shed light on interconnected biogeochemical processes in an aquifer system.</title>
        <authorList>
            <person name="Anantharaman K."/>
            <person name="Brown C.T."/>
            <person name="Hug L.A."/>
            <person name="Sharon I."/>
            <person name="Castelle C.J."/>
            <person name="Probst A.J."/>
            <person name="Thomas B.C."/>
            <person name="Singh A."/>
            <person name="Wilkins M.J."/>
            <person name="Karaoz U."/>
            <person name="Brodie E.L."/>
            <person name="Williams K.H."/>
            <person name="Hubbard S.S."/>
            <person name="Banfield J.F."/>
        </authorList>
    </citation>
    <scope>NUCLEOTIDE SEQUENCE [LARGE SCALE GENOMIC DNA]</scope>
</reference>
<dbReference type="Proteomes" id="UP000177921">
    <property type="component" value="Unassembled WGS sequence"/>
</dbReference>
<evidence type="ECO:0000256" key="3">
    <source>
        <dbReference type="ARBA" id="ARBA00022679"/>
    </source>
</evidence>
<dbReference type="GO" id="GO:0016780">
    <property type="term" value="F:phosphotransferase activity, for other substituted phosphate groups"/>
    <property type="evidence" value="ECO:0007669"/>
    <property type="project" value="InterPro"/>
</dbReference>
<dbReference type="GO" id="GO:0046872">
    <property type="term" value="F:metal ion binding"/>
    <property type="evidence" value="ECO:0007669"/>
    <property type="project" value="UniProtKB-KW"/>
</dbReference>
<feature type="transmembrane region" description="Helical" evidence="8">
    <location>
        <begin position="168"/>
        <end position="187"/>
    </location>
</feature>
<feature type="transmembrane region" description="Helical" evidence="8">
    <location>
        <begin position="6"/>
        <end position="31"/>
    </location>
</feature>
<keyword evidence="4 8" id="KW-0812">Transmembrane</keyword>
<name>A0A1F5FYY0_9BACT</name>
<proteinExistence type="predicted"/>
<evidence type="ECO:0000256" key="7">
    <source>
        <dbReference type="PIRSR" id="PIRSR600715-1"/>
    </source>
</evidence>
<evidence type="ECO:0000256" key="1">
    <source>
        <dbReference type="ARBA" id="ARBA00004651"/>
    </source>
</evidence>
<dbReference type="GO" id="GO:0009103">
    <property type="term" value="P:lipopolysaccharide biosynthetic process"/>
    <property type="evidence" value="ECO:0007669"/>
    <property type="project" value="TreeGrafter"/>
</dbReference>
<dbReference type="Pfam" id="PF00953">
    <property type="entry name" value="Glycos_transf_4"/>
    <property type="match status" value="1"/>
</dbReference>
<evidence type="ECO:0000256" key="6">
    <source>
        <dbReference type="ARBA" id="ARBA00023136"/>
    </source>
</evidence>
<gene>
    <name evidence="9" type="ORF">A2618_02955</name>
</gene>
<feature type="transmembrane region" description="Helical" evidence="8">
    <location>
        <begin position="318"/>
        <end position="339"/>
    </location>
</feature>